<gene>
    <name evidence="1" type="ORF">TVAG_453970</name>
</gene>
<evidence type="ECO:0000313" key="1">
    <source>
        <dbReference type="EMBL" id="EAY17569.1"/>
    </source>
</evidence>
<protein>
    <recommendedName>
        <fullName evidence="3">Ankyrin repeat protein</fullName>
    </recommendedName>
</protein>
<sequence>MVNLKLLYISSQLELIKKQRIKMDLLHSLLHQDIVILKLLNYRISVGADKEAKVKNGRTALDYSGGAVRKYLESIAKK</sequence>
<dbReference type="RefSeq" id="XP_001329704.1">
    <property type="nucleotide sequence ID" value="XM_001329669.1"/>
</dbReference>
<proteinExistence type="predicted"/>
<reference evidence="1" key="2">
    <citation type="journal article" date="2007" name="Science">
        <title>Draft genome sequence of the sexually transmitted pathogen Trichomonas vaginalis.</title>
        <authorList>
            <person name="Carlton J.M."/>
            <person name="Hirt R.P."/>
            <person name="Silva J.C."/>
            <person name="Delcher A.L."/>
            <person name="Schatz M."/>
            <person name="Zhao Q."/>
            <person name="Wortman J.R."/>
            <person name="Bidwell S.L."/>
            <person name="Alsmark U.C.M."/>
            <person name="Besteiro S."/>
            <person name="Sicheritz-Ponten T."/>
            <person name="Noel C.J."/>
            <person name="Dacks J.B."/>
            <person name="Foster P.G."/>
            <person name="Simillion C."/>
            <person name="Van de Peer Y."/>
            <person name="Miranda-Saavedra D."/>
            <person name="Barton G.J."/>
            <person name="Westrop G.D."/>
            <person name="Mueller S."/>
            <person name="Dessi D."/>
            <person name="Fiori P.L."/>
            <person name="Ren Q."/>
            <person name="Paulsen I."/>
            <person name="Zhang H."/>
            <person name="Bastida-Corcuera F.D."/>
            <person name="Simoes-Barbosa A."/>
            <person name="Brown M.T."/>
            <person name="Hayes R.D."/>
            <person name="Mukherjee M."/>
            <person name="Okumura C.Y."/>
            <person name="Schneider R."/>
            <person name="Smith A.J."/>
            <person name="Vanacova S."/>
            <person name="Villalvazo M."/>
            <person name="Haas B.J."/>
            <person name="Pertea M."/>
            <person name="Feldblyum T.V."/>
            <person name="Utterback T.R."/>
            <person name="Shu C.L."/>
            <person name="Osoegawa K."/>
            <person name="de Jong P.J."/>
            <person name="Hrdy I."/>
            <person name="Horvathova L."/>
            <person name="Zubacova Z."/>
            <person name="Dolezal P."/>
            <person name="Malik S.B."/>
            <person name="Logsdon J.M. Jr."/>
            <person name="Henze K."/>
            <person name="Gupta A."/>
            <person name="Wang C.C."/>
            <person name="Dunne R.L."/>
            <person name="Upcroft J.A."/>
            <person name="Upcroft P."/>
            <person name="White O."/>
            <person name="Salzberg S.L."/>
            <person name="Tang P."/>
            <person name="Chiu C.-H."/>
            <person name="Lee Y.-S."/>
            <person name="Embley T.M."/>
            <person name="Coombs G.H."/>
            <person name="Mottram J.C."/>
            <person name="Tachezy J."/>
            <person name="Fraser-Liggett C.M."/>
            <person name="Johnson P.J."/>
        </authorList>
    </citation>
    <scope>NUCLEOTIDE SEQUENCE [LARGE SCALE GENOMIC DNA]</scope>
    <source>
        <strain evidence="1">G3</strain>
    </source>
</reference>
<accession>A2DPX3</accession>
<dbReference type="InParanoid" id="A2DPX3"/>
<dbReference type="EMBL" id="DS113229">
    <property type="protein sequence ID" value="EAY17569.1"/>
    <property type="molecule type" value="Genomic_DNA"/>
</dbReference>
<dbReference type="KEGG" id="tva:4775586"/>
<keyword evidence="2" id="KW-1185">Reference proteome</keyword>
<dbReference type="SMR" id="A2DPX3"/>
<dbReference type="VEuPathDB" id="TrichDB:TVAGG3_0552450"/>
<evidence type="ECO:0000313" key="2">
    <source>
        <dbReference type="Proteomes" id="UP000001542"/>
    </source>
</evidence>
<reference evidence="1" key="1">
    <citation type="submission" date="2006-10" db="EMBL/GenBank/DDBJ databases">
        <authorList>
            <person name="Amadeo P."/>
            <person name="Zhao Q."/>
            <person name="Wortman J."/>
            <person name="Fraser-Liggett C."/>
            <person name="Carlton J."/>
        </authorList>
    </citation>
    <scope>NUCLEOTIDE SEQUENCE</scope>
    <source>
        <strain evidence="1">G3</strain>
    </source>
</reference>
<evidence type="ECO:0008006" key="3">
    <source>
        <dbReference type="Google" id="ProtNLM"/>
    </source>
</evidence>
<organism evidence="1 2">
    <name type="scientific">Trichomonas vaginalis (strain ATCC PRA-98 / G3)</name>
    <dbReference type="NCBI Taxonomy" id="412133"/>
    <lineage>
        <taxon>Eukaryota</taxon>
        <taxon>Metamonada</taxon>
        <taxon>Parabasalia</taxon>
        <taxon>Trichomonadida</taxon>
        <taxon>Trichomonadidae</taxon>
        <taxon>Trichomonas</taxon>
    </lineage>
</organism>
<dbReference type="Proteomes" id="UP000001542">
    <property type="component" value="Unassembled WGS sequence"/>
</dbReference>
<name>A2DPX3_TRIV3</name>
<dbReference type="AlphaFoldDB" id="A2DPX3"/>
<dbReference type="VEuPathDB" id="TrichDB:TVAG_453970"/>